<feature type="transmembrane region" description="Helical" evidence="1">
    <location>
        <begin position="12"/>
        <end position="34"/>
    </location>
</feature>
<dbReference type="EMBL" id="JACVEL010000019">
    <property type="protein sequence ID" value="MBC9813900.1"/>
    <property type="molecule type" value="Genomic_DNA"/>
</dbReference>
<dbReference type="Proteomes" id="UP000652681">
    <property type="component" value="Unassembled WGS sequence"/>
</dbReference>
<keyword evidence="1" id="KW-0472">Membrane</keyword>
<dbReference type="AlphaFoldDB" id="A0A8J6U2X5"/>
<evidence type="ECO:0000313" key="2">
    <source>
        <dbReference type="EMBL" id="MBC9813900.1"/>
    </source>
</evidence>
<name>A0A8J6U2X5_9FLAO</name>
<evidence type="ECO:0000313" key="3">
    <source>
        <dbReference type="Proteomes" id="UP000652681"/>
    </source>
</evidence>
<evidence type="ECO:0000256" key="1">
    <source>
        <dbReference type="SAM" id="Phobius"/>
    </source>
</evidence>
<proteinExistence type="predicted"/>
<gene>
    <name evidence="2" type="ORF">H9Y05_15595</name>
</gene>
<feature type="transmembrane region" description="Helical" evidence="1">
    <location>
        <begin position="70"/>
        <end position="89"/>
    </location>
</feature>
<comment type="caution">
    <text evidence="2">The sequence shown here is derived from an EMBL/GenBank/DDBJ whole genome shotgun (WGS) entry which is preliminary data.</text>
</comment>
<feature type="transmembrane region" description="Helical" evidence="1">
    <location>
        <begin position="46"/>
        <end position="63"/>
    </location>
</feature>
<keyword evidence="1" id="KW-0812">Transmembrane</keyword>
<feature type="transmembrane region" description="Helical" evidence="1">
    <location>
        <begin position="165"/>
        <end position="184"/>
    </location>
</feature>
<keyword evidence="1" id="KW-1133">Transmembrane helix</keyword>
<organism evidence="2 3">
    <name type="scientific">Taishania pollutisoli</name>
    <dbReference type="NCBI Taxonomy" id="2766479"/>
    <lineage>
        <taxon>Bacteria</taxon>
        <taxon>Pseudomonadati</taxon>
        <taxon>Bacteroidota</taxon>
        <taxon>Flavobacteriia</taxon>
        <taxon>Flavobacteriales</taxon>
        <taxon>Crocinitomicaceae</taxon>
        <taxon>Taishania</taxon>
    </lineage>
</organism>
<feature type="transmembrane region" description="Helical" evidence="1">
    <location>
        <begin position="109"/>
        <end position="129"/>
    </location>
</feature>
<keyword evidence="3" id="KW-1185">Reference proteome</keyword>
<protein>
    <submittedName>
        <fullName evidence="2">Uncharacterized protein</fullName>
    </submittedName>
</protein>
<sequence>MKKEGNSLKNRLIIYLFAFLGILFIVFFMTNSSFFNWVFERHQNQLSWYIRPLFLIPFCFFAYQKNGPGMAITIFCLFTSMFWFPKPEVVSNEVLEFLTFEKEWLTGEWSLYKGLFVLTIPLSFTLLGIAFWKRSLLLGCGVIVLMATGKMIWSIGNGGESGKSVLLPATIGLIMCVLLVYIGYKKSSKRNQ</sequence>
<feature type="transmembrane region" description="Helical" evidence="1">
    <location>
        <begin position="136"/>
        <end position="153"/>
    </location>
</feature>
<reference evidence="2" key="1">
    <citation type="submission" date="2020-09" db="EMBL/GenBank/DDBJ databases">
        <title>Taishania pollutisoli gen. nov., sp. nov., Isolated from Tetrabromobisphenol A-Contaminated Soil.</title>
        <authorList>
            <person name="Chen Q."/>
        </authorList>
    </citation>
    <scope>NUCLEOTIDE SEQUENCE</scope>
    <source>
        <strain evidence="2">CZZ-1</strain>
    </source>
</reference>
<accession>A0A8J6U2X5</accession>